<sequence length="81" mass="8854">MPERIAGGFGVPNGAEFEVGGETFLAIRLLRSHIAVSMRGTRIAEVVRTGQYWQVSGLQDGDRSTRHRSFAEALTAASSRY</sequence>
<accession>A0ABN2LI59</accession>
<comment type="caution">
    <text evidence="1">The sequence shown here is derived from an EMBL/GenBank/DDBJ whole genome shotgun (WGS) entry which is preliminary data.</text>
</comment>
<protein>
    <recommendedName>
        <fullName evidence="3">Transposase</fullName>
    </recommendedName>
</protein>
<dbReference type="Proteomes" id="UP001500851">
    <property type="component" value="Unassembled WGS sequence"/>
</dbReference>
<dbReference type="RefSeq" id="WP_344031568.1">
    <property type="nucleotide sequence ID" value="NZ_BAAAOB010000001.1"/>
</dbReference>
<reference evidence="1 2" key="1">
    <citation type="journal article" date="2019" name="Int. J. Syst. Evol. Microbiol.">
        <title>The Global Catalogue of Microorganisms (GCM) 10K type strain sequencing project: providing services to taxonomists for standard genome sequencing and annotation.</title>
        <authorList>
            <consortium name="The Broad Institute Genomics Platform"/>
            <consortium name="The Broad Institute Genome Sequencing Center for Infectious Disease"/>
            <person name="Wu L."/>
            <person name="Ma J."/>
        </authorList>
    </citation>
    <scope>NUCLEOTIDE SEQUENCE [LARGE SCALE GENOMIC DNA]</scope>
    <source>
        <strain evidence="1 2">JCM 14736</strain>
    </source>
</reference>
<evidence type="ECO:0000313" key="1">
    <source>
        <dbReference type="EMBL" id="GAA1789549.1"/>
    </source>
</evidence>
<proteinExistence type="predicted"/>
<organism evidence="1 2">
    <name type="scientific">Leucobacter iarius</name>
    <dbReference type="NCBI Taxonomy" id="333963"/>
    <lineage>
        <taxon>Bacteria</taxon>
        <taxon>Bacillati</taxon>
        <taxon>Actinomycetota</taxon>
        <taxon>Actinomycetes</taxon>
        <taxon>Micrococcales</taxon>
        <taxon>Microbacteriaceae</taxon>
        <taxon>Leucobacter</taxon>
    </lineage>
</organism>
<evidence type="ECO:0000313" key="2">
    <source>
        <dbReference type="Proteomes" id="UP001500851"/>
    </source>
</evidence>
<keyword evidence="2" id="KW-1185">Reference proteome</keyword>
<evidence type="ECO:0008006" key="3">
    <source>
        <dbReference type="Google" id="ProtNLM"/>
    </source>
</evidence>
<gene>
    <name evidence="1" type="ORF">GCM10009768_18260</name>
</gene>
<name>A0ABN2LI59_9MICO</name>
<dbReference type="EMBL" id="BAAAOB010000001">
    <property type="protein sequence ID" value="GAA1789549.1"/>
    <property type="molecule type" value="Genomic_DNA"/>
</dbReference>